<evidence type="ECO:0000313" key="2">
    <source>
        <dbReference type="EMBL" id="PVX61092.1"/>
    </source>
</evidence>
<reference evidence="2 3" key="1">
    <citation type="submission" date="2018-05" db="EMBL/GenBank/DDBJ databases">
        <title>Genomic Encyclopedia of Type Strains, Phase IV (KMG-V): Genome sequencing to study the core and pangenomes of soil and plant-associated prokaryotes.</title>
        <authorList>
            <person name="Whitman W."/>
        </authorList>
    </citation>
    <scope>NUCLEOTIDE SEQUENCE [LARGE SCALE GENOMIC DNA]</scope>
    <source>
        <strain evidence="2 3">SCZa-39</strain>
    </source>
</reference>
<protein>
    <submittedName>
        <fullName evidence="2">Uncharacterized protein</fullName>
    </submittedName>
</protein>
<comment type="caution">
    <text evidence="2">The sequence shown here is derived from an EMBL/GenBank/DDBJ whole genome shotgun (WGS) entry which is preliminary data.</text>
</comment>
<gene>
    <name evidence="2" type="ORF">C7402_14525</name>
</gene>
<feature type="region of interest" description="Disordered" evidence="1">
    <location>
        <begin position="77"/>
        <end position="162"/>
    </location>
</feature>
<keyword evidence="3" id="KW-1185">Reference proteome</keyword>
<sequence length="162" mass="17404">MLRKTLNASRLQEEVHRRLHRLQEVLEDGVKIGVPRPQSQAPDRTGSNWTMQHFGNAAGFEASIARVLAQVQAEYNLAQAPDEAEPPQPQPDAAQEAGDPFGGTTRAAARNPFGEAKAAPAASPFDDSTPKGKSNPFDDAKPGDDNAQPQRGKRGPNPFGDD</sequence>
<dbReference type="Proteomes" id="UP000245712">
    <property type="component" value="Unassembled WGS sequence"/>
</dbReference>
<evidence type="ECO:0000313" key="3">
    <source>
        <dbReference type="Proteomes" id="UP000245712"/>
    </source>
</evidence>
<evidence type="ECO:0000256" key="1">
    <source>
        <dbReference type="SAM" id="MobiDB-lite"/>
    </source>
</evidence>
<proteinExistence type="predicted"/>
<organism evidence="2 3">
    <name type="scientific">Paraburkholderia unamae</name>
    <dbReference type="NCBI Taxonomy" id="219649"/>
    <lineage>
        <taxon>Bacteria</taxon>
        <taxon>Pseudomonadati</taxon>
        <taxon>Pseudomonadota</taxon>
        <taxon>Betaproteobacteria</taxon>
        <taxon>Burkholderiales</taxon>
        <taxon>Burkholderiaceae</taxon>
        <taxon>Paraburkholderia</taxon>
    </lineage>
</organism>
<accession>A0ABX5KA74</accession>
<name>A0ABX5KA74_9BURK</name>
<dbReference type="EMBL" id="QEOB01000045">
    <property type="protein sequence ID" value="PVX61092.1"/>
    <property type="molecule type" value="Genomic_DNA"/>
</dbReference>